<dbReference type="GO" id="GO:0008170">
    <property type="term" value="F:N-methyltransferase activity"/>
    <property type="evidence" value="ECO:0007669"/>
    <property type="project" value="InterPro"/>
</dbReference>
<proteinExistence type="predicted"/>
<feature type="region of interest" description="Disordered" evidence="3">
    <location>
        <begin position="1"/>
        <end position="22"/>
    </location>
</feature>
<evidence type="ECO:0000256" key="3">
    <source>
        <dbReference type="SAM" id="MobiDB-lite"/>
    </source>
</evidence>
<dbReference type="AlphaFoldDB" id="A0A284VSK6"/>
<accession>A0A284VSK6</accession>
<dbReference type="InterPro" id="IPR029063">
    <property type="entry name" value="SAM-dependent_MTases_sf"/>
</dbReference>
<reference evidence="6" key="1">
    <citation type="submission" date="2017-06" db="EMBL/GenBank/DDBJ databases">
        <authorList>
            <person name="Cremers G."/>
        </authorList>
    </citation>
    <scope>NUCLEOTIDE SEQUENCE [LARGE SCALE GENOMIC DNA]</scope>
</reference>
<keyword evidence="6" id="KW-1185">Reference proteome</keyword>
<dbReference type="SUPFAM" id="SSF53335">
    <property type="entry name" value="S-adenosyl-L-methionine-dependent methyltransferases"/>
    <property type="match status" value="1"/>
</dbReference>
<name>A0A284VSK6_9EURY</name>
<gene>
    <name evidence="5" type="ORF">MNV_660004</name>
</gene>
<evidence type="ECO:0000259" key="4">
    <source>
        <dbReference type="Pfam" id="PF01555"/>
    </source>
</evidence>
<protein>
    <recommendedName>
        <fullName evidence="4">DNA methylase N-4/N-6 domain-containing protein</fullName>
    </recommendedName>
</protein>
<dbReference type="Proteomes" id="UP000218615">
    <property type="component" value="Unassembled WGS sequence"/>
</dbReference>
<sequence length="209" mass="23575">MDELARKGVTLADNPESSQRAVHRKIESVLGGVRQNRQLSNSSNPEEPPTVPEELQLYTVWKVFSMSDEQMKYPGQTPRQIIENLIYYYTDPITEATKPDDVPIVLDPMAGSGIVGEVCKKMFRRYVLFDLKPINPETIHQGDSMIEIKMPEQTVKSKIAKLVVGKGQLSKPDNPEEPQPYTVPELSRTFSRSHIESVAKRINPIQSAL</sequence>
<keyword evidence="2" id="KW-0808">Transferase</keyword>
<organism evidence="5 6">
    <name type="scientific">Candidatus Methanoperedens nitratireducens</name>
    <dbReference type="NCBI Taxonomy" id="1392998"/>
    <lineage>
        <taxon>Archaea</taxon>
        <taxon>Methanobacteriati</taxon>
        <taxon>Methanobacteriota</taxon>
        <taxon>Stenosarchaea group</taxon>
        <taxon>Methanomicrobia</taxon>
        <taxon>Methanosarcinales</taxon>
        <taxon>ANME-2 cluster</taxon>
        <taxon>Candidatus Methanoperedentaceae</taxon>
        <taxon>Candidatus Methanoperedens</taxon>
    </lineage>
</organism>
<dbReference type="GO" id="GO:0003677">
    <property type="term" value="F:DNA binding"/>
    <property type="evidence" value="ECO:0007669"/>
    <property type="project" value="InterPro"/>
</dbReference>
<feature type="domain" description="DNA methylase N-4/N-6" evidence="4">
    <location>
        <begin position="43"/>
        <end position="132"/>
    </location>
</feature>
<dbReference type="GO" id="GO:0032259">
    <property type="term" value="P:methylation"/>
    <property type="evidence" value="ECO:0007669"/>
    <property type="project" value="UniProtKB-KW"/>
</dbReference>
<feature type="region of interest" description="Disordered" evidence="3">
    <location>
        <begin position="166"/>
        <end position="187"/>
    </location>
</feature>
<evidence type="ECO:0000313" key="6">
    <source>
        <dbReference type="Proteomes" id="UP000218615"/>
    </source>
</evidence>
<evidence type="ECO:0000313" key="5">
    <source>
        <dbReference type="EMBL" id="SNQ62266.1"/>
    </source>
</evidence>
<evidence type="ECO:0000256" key="1">
    <source>
        <dbReference type="ARBA" id="ARBA00022603"/>
    </source>
</evidence>
<dbReference type="Pfam" id="PF01555">
    <property type="entry name" value="N6_N4_Mtase"/>
    <property type="match status" value="1"/>
</dbReference>
<dbReference type="EMBL" id="FZMP01000214">
    <property type="protein sequence ID" value="SNQ62266.1"/>
    <property type="molecule type" value="Genomic_DNA"/>
</dbReference>
<dbReference type="InterPro" id="IPR002941">
    <property type="entry name" value="DNA_methylase_N4/N6"/>
</dbReference>
<keyword evidence="1" id="KW-0489">Methyltransferase</keyword>
<evidence type="ECO:0000256" key="2">
    <source>
        <dbReference type="ARBA" id="ARBA00022679"/>
    </source>
</evidence>
<dbReference type="Gene3D" id="3.40.50.150">
    <property type="entry name" value="Vaccinia Virus protein VP39"/>
    <property type="match status" value="1"/>
</dbReference>